<evidence type="ECO:0000256" key="3">
    <source>
        <dbReference type="ARBA" id="ARBA00022475"/>
    </source>
</evidence>
<dbReference type="Pfam" id="PF01478">
    <property type="entry name" value="Peptidase_A24"/>
    <property type="match status" value="1"/>
</dbReference>
<keyword evidence="3" id="KW-1003">Cell membrane</keyword>
<dbReference type="EMBL" id="FOHJ01000007">
    <property type="protein sequence ID" value="SET72172.1"/>
    <property type="molecule type" value="Genomic_DNA"/>
</dbReference>
<evidence type="ECO:0000259" key="8">
    <source>
        <dbReference type="Pfam" id="PF01478"/>
    </source>
</evidence>
<name>A0A1I0GMH6_9BACI</name>
<dbReference type="InterPro" id="IPR000045">
    <property type="entry name" value="Prepilin_IV_endopep_pep"/>
</dbReference>
<dbReference type="Gene3D" id="1.20.120.1220">
    <property type="match status" value="1"/>
</dbReference>
<feature type="transmembrane region" description="Helical" evidence="7">
    <location>
        <begin position="149"/>
        <end position="166"/>
    </location>
</feature>
<reference evidence="11" key="1">
    <citation type="submission" date="2016-10" db="EMBL/GenBank/DDBJ databases">
        <authorList>
            <person name="Varghese N."/>
            <person name="Submissions S."/>
        </authorList>
    </citation>
    <scope>NUCLEOTIDE SEQUENCE [LARGE SCALE GENOMIC DNA]</scope>
    <source>
        <strain evidence="11">CGMCC 1.3566</strain>
    </source>
</reference>
<gene>
    <name evidence="10" type="ORF">SAMN05421676_10772</name>
</gene>
<feature type="domain" description="Prepilin type IV endopeptidase peptidase" evidence="8">
    <location>
        <begin position="104"/>
        <end position="206"/>
    </location>
</feature>
<evidence type="ECO:0000256" key="2">
    <source>
        <dbReference type="ARBA" id="ARBA00005801"/>
    </source>
</evidence>
<evidence type="ECO:0000259" key="9">
    <source>
        <dbReference type="Pfam" id="PF06750"/>
    </source>
</evidence>
<dbReference type="GO" id="GO:0032259">
    <property type="term" value="P:methylation"/>
    <property type="evidence" value="ECO:0007669"/>
    <property type="project" value="UniProtKB-KW"/>
</dbReference>
<dbReference type="GO" id="GO:0004190">
    <property type="term" value="F:aspartic-type endopeptidase activity"/>
    <property type="evidence" value="ECO:0007669"/>
    <property type="project" value="InterPro"/>
</dbReference>
<feature type="domain" description="Prepilin peptidase A24 N-terminal" evidence="9">
    <location>
        <begin position="11"/>
        <end position="91"/>
    </location>
</feature>
<proteinExistence type="inferred from homology"/>
<accession>A0A1I0GMH6</accession>
<dbReference type="InterPro" id="IPR010627">
    <property type="entry name" value="Prepilin_pept_A24_N"/>
</dbReference>
<dbReference type="Pfam" id="PF06750">
    <property type="entry name" value="A24_N_bact"/>
    <property type="match status" value="1"/>
</dbReference>
<evidence type="ECO:0000256" key="5">
    <source>
        <dbReference type="ARBA" id="ARBA00022989"/>
    </source>
</evidence>
<dbReference type="InterPro" id="IPR050882">
    <property type="entry name" value="Prepilin_peptidase/N-MTase"/>
</dbReference>
<dbReference type="GO" id="GO:0005886">
    <property type="term" value="C:plasma membrane"/>
    <property type="evidence" value="ECO:0007669"/>
    <property type="project" value="UniProtKB-SubCell"/>
</dbReference>
<feature type="transmembrane region" description="Helical" evidence="7">
    <location>
        <begin position="73"/>
        <end position="93"/>
    </location>
</feature>
<evidence type="ECO:0000313" key="11">
    <source>
        <dbReference type="Proteomes" id="UP000199095"/>
    </source>
</evidence>
<dbReference type="Proteomes" id="UP000199095">
    <property type="component" value="Unassembled WGS sequence"/>
</dbReference>
<keyword evidence="10" id="KW-0489">Methyltransferase</keyword>
<comment type="similarity">
    <text evidence="2">Belongs to the peptidase A24 family.</text>
</comment>
<keyword evidence="6 7" id="KW-0472">Membrane</keyword>
<dbReference type="GO" id="GO:0006465">
    <property type="term" value="P:signal peptide processing"/>
    <property type="evidence" value="ECO:0007669"/>
    <property type="project" value="TreeGrafter"/>
</dbReference>
<evidence type="ECO:0000256" key="7">
    <source>
        <dbReference type="SAM" id="Phobius"/>
    </source>
</evidence>
<dbReference type="STRING" id="237682.SAMN05421676_10772"/>
<organism evidence="10 11">
    <name type="scientific">Salinibacillus kushneri</name>
    <dbReference type="NCBI Taxonomy" id="237682"/>
    <lineage>
        <taxon>Bacteria</taxon>
        <taxon>Bacillati</taxon>
        <taxon>Bacillota</taxon>
        <taxon>Bacilli</taxon>
        <taxon>Bacillales</taxon>
        <taxon>Bacillaceae</taxon>
        <taxon>Salinibacillus</taxon>
    </lineage>
</organism>
<evidence type="ECO:0000256" key="1">
    <source>
        <dbReference type="ARBA" id="ARBA00004651"/>
    </source>
</evidence>
<evidence type="ECO:0000256" key="6">
    <source>
        <dbReference type="ARBA" id="ARBA00023136"/>
    </source>
</evidence>
<evidence type="ECO:0000256" key="4">
    <source>
        <dbReference type="ARBA" id="ARBA00022692"/>
    </source>
</evidence>
<dbReference type="PANTHER" id="PTHR30487">
    <property type="entry name" value="TYPE 4 PREPILIN-LIKE PROTEINS LEADER PEPTIDE-PROCESSING ENZYME"/>
    <property type="match status" value="1"/>
</dbReference>
<keyword evidence="5 7" id="KW-1133">Transmembrane helix</keyword>
<feature type="transmembrane region" description="Helical" evidence="7">
    <location>
        <begin position="178"/>
        <end position="211"/>
    </location>
</feature>
<dbReference type="PANTHER" id="PTHR30487:SF0">
    <property type="entry name" value="PREPILIN LEADER PEPTIDASE_N-METHYLTRANSFERASE-RELATED"/>
    <property type="match status" value="1"/>
</dbReference>
<sequence>MWILYIYLMNIGLILGSFFNVVGLRVPKHQSIITPRSACPNCQHTLTWKELIPVFSYIKQKGTCTNCSQSISLLYPAIEFLTGLLFALSLYVIGLDKELVVAITLISLLVIVTVSDLAYMIIPDKVLAFFLLLFIIERSIIQSDPWYDPLLGMLIGFGLLFLIGLISKGGMGGGDIKLFGVLGIALGLVNTLLTFFFAALIGSVVGMIGMGTGKMKRKKPIPFGPFIAFGALIAYFFGTDIFKWYVLSFIY</sequence>
<dbReference type="GO" id="GO:0008168">
    <property type="term" value="F:methyltransferase activity"/>
    <property type="evidence" value="ECO:0007669"/>
    <property type="project" value="UniProtKB-KW"/>
</dbReference>
<keyword evidence="11" id="KW-1185">Reference proteome</keyword>
<feature type="transmembrane region" description="Helical" evidence="7">
    <location>
        <begin position="223"/>
        <end position="246"/>
    </location>
</feature>
<evidence type="ECO:0000313" key="10">
    <source>
        <dbReference type="EMBL" id="SET72172.1"/>
    </source>
</evidence>
<comment type="subcellular location">
    <subcellularLocation>
        <location evidence="1">Cell membrane</location>
        <topology evidence="1">Multi-pass membrane protein</topology>
    </subcellularLocation>
</comment>
<keyword evidence="4 7" id="KW-0812">Transmembrane</keyword>
<feature type="transmembrane region" description="Helical" evidence="7">
    <location>
        <begin position="6"/>
        <end position="26"/>
    </location>
</feature>
<keyword evidence="10" id="KW-0808">Transferase</keyword>
<protein>
    <submittedName>
        <fullName evidence="10">Leader peptidase (Prepilin peptidase) / N-methyltransferase</fullName>
    </submittedName>
</protein>
<feature type="transmembrane region" description="Helical" evidence="7">
    <location>
        <begin position="99"/>
        <end position="119"/>
    </location>
</feature>
<dbReference type="OrthoDB" id="9789291at2"/>
<dbReference type="AlphaFoldDB" id="A0A1I0GMH6"/>